<dbReference type="GO" id="GO:0005524">
    <property type="term" value="F:ATP binding"/>
    <property type="evidence" value="ECO:0007669"/>
    <property type="project" value="UniProtKB-KW"/>
</dbReference>
<gene>
    <name evidence="7" type="ORF">ANJBEOKM_00030</name>
</gene>
<dbReference type="Pfam" id="PF00270">
    <property type="entry name" value="DEAD"/>
    <property type="match status" value="1"/>
</dbReference>
<evidence type="ECO:0000256" key="3">
    <source>
        <dbReference type="ARBA" id="ARBA00022806"/>
    </source>
</evidence>
<dbReference type="SUPFAM" id="SSF52540">
    <property type="entry name" value="P-loop containing nucleoside triphosphate hydrolases"/>
    <property type="match status" value="1"/>
</dbReference>
<dbReference type="PANTHER" id="PTHR47961">
    <property type="entry name" value="DNA POLYMERASE THETA, PUTATIVE (AFU_ORTHOLOGUE AFUA_1G05260)-RELATED"/>
    <property type="match status" value="1"/>
</dbReference>
<evidence type="ECO:0000259" key="5">
    <source>
        <dbReference type="PROSITE" id="PS51192"/>
    </source>
</evidence>
<keyword evidence="3" id="KW-0347">Helicase</keyword>
<reference evidence="7" key="1">
    <citation type="submission" date="2020-06" db="EMBL/GenBank/DDBJ databases">
        <title>Unique genomic features of the anaerobic methanotrophic archaea.</title>
        <authorList>
            <person name="Chadwick G.L."/>
            <person name="Skennerton C.T."/>
            <person name="Laso-Perez R."/>
            <person name="Leu A.O."/>
            <person name="Speth D.R."/>
            <person name="Yu H."/>
            <person name="Morgan-Lang C."/>
            <person name="Hatzenpichler R."/>
            <person name="Goudeau D."/>
            <person name="Malmstrom R."/>
            <person name="Brazelton W.J."/>
            <person name="Woyke T."/>
            <person name="Hallam S.J."/>
            <person name="Tyson G.W."/>
            <person name="Wegener G."/>
            <person name="Boetius A."/>
            <person name="Orphan V."/>
        </authorList>
    </citation>
    <scope>NUCLEOTIDE SEQUENCE</scope>
</reference>
<dbReference type="GO" id="GO:0016787">
    <property type="term" value="F:hydrolase activity"/>
    <property type="evidence" value="ECO:0007669"/>
    <property type="project" value="UniProtKB-KW"/>
</dbReference>
<feature type="domain" description="Helicase ATP-binding" evidence="5">
    <location>
        <begin position="150"/>
        <end position="420"/>
    </location>
</feature>
<dbReference type="InterPro" id="IPR014001">
    <property type="entry name" value="Helicase_ATP-bd"/>
</dbReference>
<keyword evidence="1" id="KW-0547">Nucleotide-binding</keyword>
<accession>A0A7G9YMQ6</accession>
<dbReference type="SMART" id="SM00487">
    <property type="entry name" value="DEXDc"/>
    <property type="match status" value="1"/>
</dbReference>
<evidence type="ECO:0000256" key="1">
    <source>
        <dbReference type="ARBA" id="ARBA00022741"/>
    </source>
</evidence>
<evidence type="ECO:0000256" key="4">
    <source>
        <dbReference type="ARBA" id="ARBA00022840"/>
    </source>
</evidence>
<dbReference type="PANTHER" id="PTHR47961:SF6">
    <property type="entry name" value="DNA-DIRECTED DNA POLYMERASE"/>
    <property type="match status" value="1"/>
</dbReference>
<proteinExistence type="predicted"/>
<evidence type="ECO:0000256" key="2">
    <source>
        <dbReference type="ARBA" id="ARBA00022801"/>
    </source>
</evidence>
<dbReference type="SMART" id="SM00490">
    <property type="entry name" value="HELICc"/>
    <property type="match status" value="1"/>
</dbReference>
<keyword evidence="2" id="KW-0378">Hydrolase</keyword>
<dbReference type="InterPro" id="IPR050474">
    <property type="entry name" value="Hel308_SKI2-like"/>
</dbReference>
<feature type="domain" description="Helicase C-terminal" evidence="6">
    <location>
        <begin position="381"/>
        <end position="576"/>
    </location>
</feature>
<dbReference type="EMBL" id="MT631376">
    <property type="protein sequence ID" value="QNO49290.1"/>
    <property type="molecule type" value="Genomic_DNA"/>
</dbReference>
<dbReference type="InterPro" id="IPR011545">
    <property type="entry name" value="DEAD/DEAH_box_helicase_dom"/>
</dbReference>
<evidence type="ECO:0000259" key="6">
    <source>
        <dbReference type="PROSITE" id="PS51194"/>
    </source>
</evidence>
<name>A0A7G9YMQ6_9EURY</name>
<dbReference type="Gene3D" id="3.40.50.300">
    <property type="entry name" value="P-loop containing nucleotide triphosphate hydrolases"/>
    <property type="match status" value="2"/>
</dbReference>
<dbReference type="GO" id="GO:0004386">
    <property type="term" value="F:helicase activity"/>
    <property type="evidence" value="ECO:0007669"/>
    <property type="project" value="UniProtKB-KW"/>
</dbReference>
<organism evidence="7">
    <name type="scientific">Candidatus Methanogaster sp. ANME-2c ERB4</name>
    <dbReference type="NCBI Taxonomy" id="2759911"/>
    <lineage>
        <taxon>Archaea</taxon>
        <taxon>Methanobacteriati</taxon>
        <taxon>Methanobacteriota</taxon>
        <taxon>Stenosarchaea group</taxon>
        <taxon>Methanomicrobia</taxon>
        <taxon>Methanosarcinales</taxon>
        <taxon>ANME-2 cluster</taxon>
        <taxon>Candidatus Methanogasteraceae</taxon>
        <taxon>Candidatus Methanogaster</taxon>
    </lineage>
</organism>
<sequence length="844" mass="97077">MNLIDGDKKIVKDLLSFEHTAIAEKLGFIPNKDKSITKHLLVDSIGLIDKLSRIDDQKAKKIVITLSAILWNYRRDEWDGLKEFLILVLSRAGFPPSSIMIDNDYDYSNKQFSSLNSLINEYSVTLHQLKHEIFVQDQIFLVTGFQKNVWDKMATFKLLGISAPTSAGKSYIILLKAIELILKKEGNIVYIVPTLSLVSQVSADFNSKLKAFGLFDYRIATTYSAQETDKNKIYVLTQEKAISAFSQNDHPFNNIRMLIVDEIQNIEHVANEDDQRAKTLYDALIEFRYSANPDITVISGPRIESLKTLGVEIFNEESAVEEKTKDSPVASFTYAISKKKDSYLFNQYSDILDSPNKLKIADDTLIKGYGKSRYPDDYLVYLSNFIKNLGDDSRNIIFSPTTAQARKTAIKLSESKRENVIDDKIISLIAYMEETVHNKYDLCFTIEKGIAYHHGKMPTHVRAVIERAIKDKLINNVVCTTTLMQGVNLPAQNVIIRNPYLAIQARKGKKPTLTNYEIANLRGRAGRLLKDLIGRTFVLEEVAFDKENDQTELFPEAEKELHSGYGGKYLEYKENMDDCLINNIPPSEDNKEYSFLLTYIRQVVLKHKVNAQKRLQSVGIELNEKQFNTVSSSMASLSVPVEICHKNRYWDPLDLNELYKERNEYNIPTTITNNQIEDLLTTVLIKMSEKYPIYYKRYFGSNNSLSESFIKSACISAKEWLKETSLKDILDNHYFDTPEKIEDRINLIQNKISYGLPMLLKPLYDIQVPDSMFLTFIATGAYKPISRRMIELNIPRDTAIFLSKKYFNDVGRHEEDLEKVIITKLYEISNELDYWRRIQIEMLL</sequence>
<dbReference type="PROSITE" id="PS51194">
    <property type="entry name" value="HELICASE_CTER"/>
    <property type="match status" value="1"/>
</dbReference>
<dbReference type="GO" id="GO:0003676">
    <property type="term" value="F:nucleic acid binding"/>
    <property type="evidence" value="ECO:0007669"/>
    <property type="project" value="InterPro"/>
</dbReference>
<keyword evidence="4" id="KW-0067">ATP-binding</keyword>
<dbReference type="AlphaFoldDB" id="A0A7G9YMQ6"/>
<protein>
    <submittedName>
        <fullName evidence="7">Uncharacterized protein</fullName>
    </submittedName>
</protein>
<dbReference type="InterPro" id="IPR027417">
    <property type="entry name" value="P-loop_NTPase"/>
</dbReference>
<dbReference type="PROSITE" id="PS51192">
    <property type="entry name" value="HELICASE_ATP_BIND_1"/>
    <property type="match status" value="1"/>
</dbReference>
<evidence type="ECO:0000313" key="7">
    <source>
        <dbReference type="EMBL" id="QNO49290.1"/>
    </source>
</evidence>
<dbReference type="InterPro" id="IPR001650">
    <property type="entry name" value="Helicase_C-like"/>
</dbReference>
<dbReference type="GO" id="GO:0140097">
    <property type="term" value="F:catalytic activity, acting on DNA"/>
    <property type="evidence" value="ECO:0007669"/>
    <property type="project" value="UniProtKB-ARBA"/>
</dbReference>